<evidence type="ECO:0000313" key="10">
    <source>
        <dbReference type="EMBL" id="KAK0719917.1"/>
    </source>
</evidence>
<dbReference type="InterPro" id="IPR032797">
    <property type="entry name" value="Mod21_N"/>
</dbReference>
<dbReference type="GO" id="GO:0005816">
    <property type="term" value="C:spindle pole body"/>
    <property type="evidence" value="ECO:0007669"/>
    <property type="project" value="UniProtKB-ARBA"/>
</dbReference>
<keyword evidence="2 5" id="KW-0963">Cytoplasm</keyword>
<dbReference type="Pfam" id="PF04130">
    <property type="entry name" value="GCP_C_terminal"/>
    <property type="match status" value="1"/>
</dbReference>
<feature type="compositionally biased region" description="Polar residues" evidence="6">
    <location>
        <begin position="801"/>
        <end position="810"/>
    </location>
</feature>
<accession>A0AA40E023</accession>
<dbReference type="PANTHER" id="PTHR19302">
    <property type="entry name" value="GAMMA TUBULIN COMPLEX PROTEIN"/>
    <property type="match status" value="1"/>
</dbReference>
<evidence type="ECO:0000259" key="7">
    <source>
        <dbReference type="Pfam" id="PF04130"/>
    </source>
</evidence>
<proteinExistence type="inferred from homology"/>
<dbReference type="InterPro" id="IPR040457">
    <property type="entry name" value="GCP_C"/>
</dbReference>
<evidence type="ECO:0000256" key="5">
    <source>
        <dbReference type="RuleBase" id="RU363050"/>
    </source>
</evidence>
<feature type="compositionally biased region" description="Basic and acidic residues" evidence="6">
    <location>
        <begin position="845"/>
        <end position="854"/>
    </location>
</feature>
<keyword evidence="3 5" id="KW-0493">Microtubule</keyword>
<dbReference type="GO" id="GO:0000930">
    <property type="term" value="C:gamma-tubulin complex"/>
    <property type="evidence" value="ECO:0007669"/>
    <property type="project" value="TreeGrafter"/>
</dbReference>
<dbReference type="Proteomes" id="UP001172102">
    <property type="component" value="Unassembled WGS sequence"/>
</dbReference>
<dbReference type="GO" id="GO:0031122">
    <property type="term" value="P:cytoplasmic microtubule organization"/>
    <property type="evidence" value="ECO:0007669"/>
    <property type="project" value="TreeGrafter"/>
</dbReference>
<reference evidence="10" key="1">
    <citation type="submission" date="2023-06" db="EMBL/GenBank/DDBJ databases">
        <title>Genome-scale phylogeny and comparative genomics of the fungal order Sordariales.</title>
        <authorList>
            <consortium name="Lawrence Berkeley National Laboratory"/>
            <person name="Hensen N."/>
            <person name="Bonometti L."/>
            <person name="Westerberg I."/>
            <person name="Brannstrom I.O."/>
            <person name="Guillou S."/>
            <person name="Cros-Aarteil S."/>
            <person name="Calhoun S."/>
            <person name="Haridas S."/>
            <person name="Kuo A."/>
            <person name="Mondo S."/>
            <person name="Pangilinan J."/>
            <person name="Riley R."/>
            <person name="Labutti K."/>
            <person name="Andreopoulos B."/>
            <person name="Lipzen A."/>
            <person name="Chen C."/>
            <person name="Yanf M."/>
            <person name="Daum C."/>
            <person name="Ng V."/>
            <person name="Clum A."/>
            <person name="Steindorff A."/>
            <person name="Ohm R."/>
            <person name="Martin F."/>
            <person name="Silar P."/>
            <person name="Natvig D."/>
            <person name="Lalanne C."/>
            <person name="Gautier V."/>
            <person name="Ament-Velasquez S.L."/>
            <person name="Kruys A."/>
            <person name="Hutchinson M.I."/>
            <person name="Powell A.J."/>
            <person name="Barry K."/>
            <person name="Miller A.N."/>
            <person name="Grigoriev I.V."/>
            <person name="Debuchy R."/>
            <person name="Gladieux P."/>
            <person name="Thoren M.H."/>
            <person name="Johannesson H."/>
        </authorList>
    </citation>
    <scope>NUCLEOTIDE SEQUENCE</scope>
    <source>
        <strain evidence="10">SMH4607-1</strain>
    </source>
</reference>
<evidence type="ECO:0000259" key="9">
    <source>
        <dbReference type="Pfam" id="PF17681"/>
    </source>
</evidence>
<evidence type="ECO:0000313" key="11">
    <source>
        <dbReference type="Proteomes" id="UP001172102"/>
    </source>
</evidence>
<evidence type="ECO:0000256" key="1">
    <source>
        <dbReference type="ARBA" id="ARBA00010337"/>
    </source>
</evidence>
<feature type="domain" description="Gamma tubulin complex component C-terminal" evidence="7">
    <location>
        <begin position="547"/>
        <end position="882"/>
    </location>
</feature>
<evidence type="ECO:0000256" key="6">
    <source>
        <dbReference type="SAM" id="MobiDB-lite"/>
    </source>
</evidence>
<dbReference type="InterPro" id="IPR007259">
    <property type="entry name" value="GCP"/>
</dbReference>
<dbReference type="GO" id="GO:0000922">
    <property type="term" value="C:spindle pole"/>
    <property type="evidence" value="ECO:0007669"/>
    <property type="project" value="InterPro"/>
</dbReference>
<dbReference type="PANTHER" id="PTHR19302:SF33">
    <property type="entry name" value="GAMMA-TUBULIN COMPLEX COMPONENT 5"/>
    <property type="match status" value="1"/>
</dbReference>
<dbReference type="Gene3D" id="1.20.120.1900">
    <property type="entry name" value="Gamma-tubulin complex, C-terminal domain"/>
    <property type="match status" value="1"/>
</dbReference>
<dbReference type="CDD" id="cd22572">
    <property type="entry name" value="GCP5_NTD"/>
    <property type="match status" value="1"/>
</dbReference>
<dbReference type="InterPro" id="IPR041470">
    <property type="entry name" value="GCP_N"/>
</dbReference>
<keyword evidence="11" id="KW-1185">Reference proteome</keyword>
<dbReference type="GO" id="GO:0051011">
    <property type="term" value="F:microtubule minus-end binding"/>
    <property type="evidence" value="ECO:0007669"/>
    <property type="project" value="TreeGrafter"/>
</dbReference>
<feature type="compositionally biased region" description="Polar residues" evidence="6">
    <location>
        <begin position="167"/>
        <end position="180"/>
    </location>
</feature>
<dbReference type="GO" id="GO:0000278">
    <property type="term" value="P:mitotic cell cycle"/>
    <property type="evidence" value="ECO:0007669"/>
    <property type="project" value="TreeGrafter"/>
</dbReference>
<dbReference type="Pfam" id="PF17681">
    <property type="entry name" value="GCP_N_terminal"/>
    <property type="match status" value="1"/>
</dbReference>
<comment type="similarity">
    <text evidence="1 5">Belongs to the TUBGCP family.</text>
</comment>
<evidence type="ECO:0000256" key="2">
    <source>
        <dbReference type="ARBA" id="ARBA00022490"/>
    </source>
</evidence>
<organism evidence="10 11">
    <name type="scientific">Lasiosphaeris hirsuta</name>
    <dbReference type="NCBI Taxonomy" id="260670"/>
    <lineage>
        <taxon>Eukaryota</taxon>
        <taxon>Fungi</taxon>
        <taxon>Dikarya</taxon>
        <taxon>Ascomycota</taxon>
        <taxon>Pezizomycotina</taxon>
        <taxon>Sordariomycetes</taxon>
        <taxon>Sordariomycetidae</taxon>
        <taxon>Sordariales</taxon>
        <taxon>Lasiosphaeriaceae</taxon>
        <taxon>Lasiosphaeris</taxon>
    </lineage>
</organism>
<name>A0AA40E023_9PEZI</name>
<dbReference type="GO" id="GO:0007020">
    <property type="term" value="P:microtubule nucleation"/>
    <property type="evidence" value="ECO:0007669"/>
    <property type="project" value="InterPro"/>
</dbReference>
<evidence type="ECO:0000256" key="4">
    <source>
        <dbReference type="ARBA" id="ARBA00023212"/>
    </source>
</evidence>
<feature type="domain" description="Gamma-Tubulin ring complex non-core subunit mod21 N-terminal" evidence="8">
    <location>
        <begin position="68"/>
        <end position="158"/>
    </location>
</feature>
<feature type="domain" description="Gamma tubulin complex component protein N-terminal" evidence="9">
    <location>
        <begin position="236"/>
        <end position="542"/>
    </location>
</feature>
<dbReference type="GO" id="GO:0051225">
    <property type="term" value="P:spindle assembly"/>
    <property type="evidence" value="ECO:0007669"/>
    <property type="project" value="TreeGrafter"/>
</dbReference>
<feature type="region of interest" description="Disordered" evidence="6">
    <location>
        <begin position="153"/>
        <end position="186"/>
    </location>
</feature>
<dbReference type="AlphaFoldDB" id="A0AA40E023"/>
<protein>
    <recommendedName>
        <fullName evidence="5">Spindle pole body component</fullName>
    </recommendedName>
</protein>
<feature type="region of interest" description="Disordered" evidence="6">
    <location>
        <begin position="801"/>
        <end position="854"/>
    </location>
</feature>
<dbReference type="InterPro" id="IPR059169">
    <property type="entry name" value="GCP5_N_ext"/>
</dbReference>
<dbReference type="GO" id="GO:0043015">
    <property type="term" value="F:gamma-tubulin binding"/>
    <property type="evidence" value="ECO:0007669"/>
    <property type="project" value="InterPro"/>
</dbReference>
<comment type="caution">
    <text evidence="10">The sequence shown here is derived from an EMBL/GenBank/DDBJ whole genome shotgun (WGS) entry which is preliminary data.</text>
</comment>
<comment type="subcellular location">
    <subcellularLocation>
        <location evidence="5">Cytoplasm</location>
        <location evidence="5">Cytoskeleton</location>
        <location evidence="5">Microtubule organizing center</location>
    </subcellularLocation>
</comment>
<sequence>MAYLAELGALIDDLVGTVTVIPATERQKLDACRETALRTLRYNTGNFLRTNQFEVEDQLKGFEERFRVIGRDPLADELCKSLNSLEVHRNKWTPDVLRFILELSDQPAIKSNLTDLDLLAAGPNSDAQPNLTWQEIAKEDGWNEDRAIWRNVDFSPSSGDEDEEDAQSATSGESLTTASSAGDEHQRTAHDLAFSPVNGGLLFKQVRDDQAWRHTALARDGEGRAKKTLISSIQLLREALFMLSGLETTLFDSKCDPVNSYQLAGVSWDTYKSLVTSFAECGRKLSPLRSFVAREEKIPLLQVFQDSLQKALRSLDQDLAVIQGRFIAIEQDAVVSLMGVLAELGSSLLPLYALSGIVRQLQGERNPHAFRYLELLFDAVGTAQLEGNIATYNLLGNIFFDCFQIYLKPIRLWMEDGRLVPGDRTFFVSESSAKLPLPQIWKGQFNLLRSTEGQLHAPRFLRPAIHRIFTTGKSIVVLKHLKHHEAVRNRRDQDEPRVDFGTICVKDLEFAPFSELFGAAFRTWIQSKHHTASATLRELLFNSYGLSQGLDALQYIYLMSDGSKSNAFSMAVFRHLDGFSASWKDRFTLTEIAQEAFSLCVDGYRLSAEVDPRGLAHSGTASRSSVRLSLPAIRLSYRLNWPVQIIVPVEAVQGYRTLFTFLLQTRRAISVLAHPIIGFSHAEKAGAAAHLATYYLLRTKLLWFCNTIMTYLTSLVLAPNTAKLREGLREAPDVDDMISAHSSFINQIISESCQGPKLQPIRECILDIFDLAIKVEDAHRFEMERLAEEDEEISRLSVMSSPFKGSQGRTKSALYAPRARGKEGDDDDEDENGADWGNMIPKQGGAKEADGHKSHAAVLKDMHTDFERYLRFVAGGLRGVARASREEAAGKWDLLAEMLEAGIQEHGSMYIA</sequence>
<dbReference type="Pfam" id="PF14609">
    <property type="entry name" value="GCP5-Mod21_N"/>
    <property type="match status" value="1"/>
</dbReference>
<dbReference type="EMBL" id="JAUKUA010000003">
    <property type="protein sequence ID" value="KAK0719917.1"/>
    <property type="molecule type" value="Genomic_DNA"/>
</dbReference>
<keyword evidence="4 5" id="KW-0206">Cytoskeleton</keyword>
<evidence type="ECO:0000256" key="3">
    <source>
        <dbReference type="ARBA" id="ARBA00022701"/>
    </source>
</evidence>
<dbReference type="GO" id="GO:0051321">
    <property type="term" value="P:meiotic cell cycle"/>
    <property type="evidence" value="ECO:0007669"/>
    <property type="project" value="TreeGrafter"/>
</dbReference>
<dbReference type="InterPro" id="IPR042241">
    <property type="entry name" value="GCP_C_sf"/>
</dbReference>
<feature type="compositionally biased region" description="Acidic residues" evidence="6">
    <location>
        <begin position="824"/>
        <end position="833"/>
    </location>
</feature>
<dbReference type="GO" id="GO:0005874">
    <property type="term" value="C:microtubule"/>
    <property type="evidence" value="ECO:0007669"/>
    <property type="project" value="UniProtKB-KW"/>
</dbReference>
<gene>
    <name evidence="10" type="ORF">B0H67DRAFT_486967</name>
</gene>
<evidence type="ECO:0000259" key="8">
    <source>
        <dbReference type="Pfam" id="PF14609"/>
    </source>
</evidence>